<evidence type="ECO:0000256" key="8">
    <source>
        <dbReference type="ARBA" id="ARBA00050613"/>
    </source>
</evidence>
<sequence length="352" mass="38281">MEMITLNEKMLGIMKTKPAYGAELVEVDVPNPKEGEVLIKVLATSICGTDLHIYEWNEWAQSRIKPPQIMGHEVAGEVVEVGPGVHNLKIGDYISAETHIVCGECYQCRTGNYHVCQNTKIFGVDSDGVFAEYAIVPAQNAWKNPKNIPPEYATLQEPLGNAVDTVLAGSVASKTVLITGAGPLGLLGITVAKASGASLVIVSEPSEFRRNLAKKVGADVVINPMEEDVVREVKDLTNGNGVDVFLEFSGAPRALEQGLQAVTPAGRVSLLGLFPKEVTFDINNLVIFKALEIHGITGRHLWQTWYTVSNLLKSGKLNLDPVITHKYKGFDKFEEAFELMRAGKTGKVVFIP</sequence>
<dbReference type="SUPFAM" id="SSF50129">
    <property type="entry name" value="GroES-like"/>
    <property type="match status" value="1"/>
</dbReference>
<dbReference type="InterPro" id="IPR013154">
    <property type="entry name" value="ADH-like_N"/>
</dbReference>
<proteinExistence type="inferred from homology"/>
<dbReference type="EC" id="1.1.1.103" evidence="10 11"/>
<dbReference type="InterPro" id="IPR002328">
    <property type="entry name" value="ADH_Zn_CS"/>
</dbReference>
<dbReference type="SMART" id="SM00829">
    <property type="entry name" value="PKS_ER"/>
    <property type="match status" value="1"/>
</dbReference>
<keyword evidence="6" id="KW-0560">Oxidoreductase</keyword>
<dbReference type="Proteomes" id="UP000053911">
    <property type="component" value="Unassembled WGS sequence"/>
</dbReference>
<dbReference type="PROSITE" id="PS00059">
    <property type="entry name" value="ADH_ZINC"/>
    <property type="match status" value="1"/>
</dbReference>
<evidence type="ECO:0000256" key="3">
    <source>
        <dbReference type="ARBA" id="ARBA00022490"/>
    </source>
</evidence>
<dbReference type="PANTHER" id="PTHR43401">
    <property type="entry name" value="L-THREONINE 3-DEHYDROGENASE"/>
    <property type="match status" value="1"/>
</dbReference>
<dbReference type="GO" id="GO:0051289">
    <property type="term" value="P:protein homotetramerization"/>
    <property type="evidence" value="ECO:0007669"/>
    <property type="project" value="UniProtKB-ARBA"/>
</dbReference>
<dbReference type="AlphaFoldDB" id="A0A101EMH0"/>
<dbReference type="FunFam" id="3.40.50.720:FF:000068">
    <property type="entry name" value="Sorbitol dehydrogenase"/>
    <property type="match status" value="1"/>
</dbReference>
<comment type="pathway">
    <text evidence="9">Amino-acid degradation; L-threonine degradation via oxydo-reductase pathway; glycine from L-threonine: step 1/2.</text>
</comment>
<evidence type="ECO:0000256" key="12">
    <source>
        <dbReference type="RuleBase" id="RU361277"/>
    </source>
</evidence>
<evidence type="ECO:0000256" key="1">
    <source>
        <dbReference type="ARBA" id="ARBA00001947"/>
    </source>
</evidence>
<evidence type="ECO:0000256" key="7">
    <source>
        <dbReference type="ARBA" id="ARBA00023027"/>
    </source>
</evidence>
<dbReference type="InterPro" id="IPR013149">
    <property type="entry name" value="ADH-like_C"/>
</dbReference>
<organism evidence="14 15">
    <name type="scientific">Thermococcus sibiricus</name>
    <dbReference type="NCBI Taxonomy" id="172049"/>
    <lineage>
        <taxon>Archaea</taxon>
        <taxon>Methanobacteriati</taxon>
        <taxon>Methanobacteriota</taxon>
        <taxon>Thermococci</taxon>
        <taxon>Thermococcales</taxon>
        <taxon>Thermococcaceae</taxon>
        <taxon>Thermococcus</taxon>
    </lineage>
</organism>
<dbReference type="OMA" id="TNCCLKA"/>
<dbReference type="EMBL" id="LGFD01000012">
    <property type="protein sequence ID" value="KUK17884.1"/>
    <property type="molecule type" value="Genomic_DNA"/>
</dbReference>
<dbReference type="GO" id="GO:0016597">
    <property type="term" value="F:amino acid binding"/>
    <property type="evidence" value="ECO:0007669"/>
    <property type="project" value="UniProtKB-ARBA"/>
</dbReference>
<evidence type="ECO:0000313" key="15">
    <source>
        <dbReference type="Proteomes" id="UP000053911"/>
    </source>
</evidence>
<keyword evidence="4 12" id="KW-0479">Metal-binding</keyword>
<protein>
    <recommendedName>
        <fullName evidence="10 11">L-threonine 3-dehydrogenase</fullName>
        <ecNumber evidence="10 11">1.1.1.103</ecNumber>
    </recommendedName>
</protein>
<accession>A0A101EMH0</accession>
<dbReference type="Pfam" id="PF08240">
    <property type="entry name" value="ADH_N"/>
    <property type="match status" value="1"/>
</dbReference>
<dbReference type="GO" id="GO:0008743">
    <property type="term" value="F:L-threonine 3-dehydrogenase activity"/>
    <property type="evidence" value="ECO:0007669"/>
    <property type="project" value="UniProtKB-UniRule"/>
</dbReference>
<evidence type="ECO:0000256" key="6">
    <source>
        <dbReference type="ARBA" id="ARBA00023002"/>
    </source>
</evidence>
<dbReference type="InterPro" id="IPR004627">
    <property type="entry name" value="L-Threonine_3-DHase"/>
</dbReference>
<dbReference type="PANTHER" id="PTHR43401:SF2">
    <property type="entry name" value="L-THREONINE 3-DEHYDROGENASE"/>
    <property type="match status" value="1"/>
</dbReference>
<dbReference type="InterPro" id="IPR011032">
    <property type="entry name" value="GroES-like_sf"/>
</dbReference>
<dbReference type="Pfam" id="PF00107">
    <property type="entry name" value="ADH_zinc_N"/>
    <property type="match status" value="1"/>
</dbReference>
<evidence type="ECO:0000256" key="9">
    <source>
        <dbReference type="ARBA" id="ARBA00060557"/>
    </source>
</evidence>
<evidence type="ECO:0000313" key="14">
    <source>
        <dbReference type="EMBL" id="KUK17884.1"/>
    </source>
</evidence>
<evidence type="ECO:0000256" key="11">
    <source>
        <dbReference type="NCBIfam" id="TIGR00692"/>
    </source>
</evidence>
<comment type="similarity">
    <text evidence="2 12">Belongs to the zinc-containing alcohol dehydrogenase family.</text>
</comment>
<dbReference type="SUPFAM" id="SSF51735">
    <property type="entry name" value="NAD(P)-binding Rossmann-fold domains"/>
    <property type="match status" value="1"/>
</dbReference>
<evidence type="ECO:0000256" key="4">
    <source>
        <dbReference type="ARBA" id="ARBA00022723"/>
    </source>
</evidence>
<evidence type="ECO:0000256" key="5">
    <source>
        <dbReference type="ARBA" id="ARBA00022833"/>
    </source>
</evidence>
<dbReference type="Gene3D" id="3.90.180.10">
    <property type="entry name" value="Medium-chain alcohol dehydrogenases, catalytic domain"/>
    <property type="match status" value="1"/>
</dbReference>
<comment type="cofactor">
    <cofactor evidence="1 12">
        <name>Zn(2+)</name>
        <dbReference type="ChEBI" id="CHEBI:29105"/>
    </cofactor>
</comment>
<keyword evidence="3" id="KW-0963">Cytoplasm</keyword>
<evidence type="ECO:0000259" key="13">
    <source>
        <dbReference type="SMART" id="SM00829"/>
    </source>
</evidence>
<comment type="catalytic activity">
    <reaction evidence="8">
        <text>L-threonine + NAD(+) = (2S)-2-amino-3-oxobutanoate + NADH + H(+)</text>
        <dbReference type="Rhea" id="RHEA:13161"/>
        <dbReference type="ChEBI" id="CHEBI:15378"/>
        <dbReference type="ChEBI" id="CHEBI:57540"/>
        <dbReference type="ChEBI" id="CHEBI:57926"/>
        <dbReference type="ChEBI" id="CHEBI:57945"/>
        <dbReference type="ChEBI" id="CHEBI:78948"/>
        <dbReference type="EC" id="1.1.1.103"/>
    </reaction>
</comment>
<feature type="domain" description="Enoyl reductase (ER)" evidence="13">
    <location>
        <begin position="21"/>
        <end position="350"/>
    </location>
</feature>
<keyword evidence="7" id="KW-0520">NAD</keyword>
<gene>
    <name evidence="14" type="ORF">XD54_0815</name>
</gene>
<evidence type="ECO:0000256" key="2">
    <source>
        <dbReference type="ARBA" id="ARBA00008072"/>
    </source>
</evidence>
<reference evidence="15" key="1">
    <citation type="journal article" date="2015" name="MBio">
        <title>Genome-Resolved Metagenomic Analysis Reveals Roles for Candidate Phyla and Other Microbial Community Members in Biogeochemical Transformations in Oil Reservoirs.</title>
        <authorList>
            <person name="Hu P."/>
            <person name="Tom L."/>
            <person name="Singh A."/>
            <person name="Thomas B.C."/>
            <person name="Baker B.J."/>
            <person name="Piceno Y.M."/>
            <person name="Andersen G.L."/>
            <person name="Banfield J.F."/>
        </authorList>
    </citation>
    <scope>NUCLEOTIDE SEQUENCE [LARGE SCALE GENOMIC DNA]</scope>
</reference>
<dbReference type="GO" id="GO:0008270">
    <property type="term" value="F:zinc ion binding"/>
    <property type="evidence" value="ECO:0007669"/>
    <property type="project" value="InterPro"/>
</dbReference>
<dbReference type="GO" id="GO:0070403">
    <property type="term" value="F:NAD+ binding"/>
    <property type="evidence" value="ECO:0007669"/>
    <property type="project" value="UniProtKB-ARBA"/>
</dbReference>
<dbReference type="NCBIfam" id="NF003808">
    <property type="entry name" value="PRK05396.1"/>
    <property type="match status" value="1"/>
</dbReference>
<dbReference type="GO" id="GO:0006567">
    <property type="term" value="P:L-threonine catabolic process"/>
    <property type="evidence" value="ECO:0007669"/>
    <property type="project" value="UniProtKB-UniRule"/>
</dbReference>
<dbReference type="PATRIC" id="fig|172049.5.peg.1634"/>
<dbReference type="NCBIfam" id="TIGR00692">
    <property type="entry name" value="tdh"/>
    <property type="match status" value="1"/>
</dbReference>
<keyword evidence="5 12" id="KW-0862">Zinc</keyword>
<comment type="caution">
    <text evidence="14">The sequence shown here is derived from an EMBL/GenBank/DDBJ whole genome shotgun (WGS) entry which is preliminary data.</text>
</comment>
<dbReference type="CDD" id="cd05281">
    <property type="entry name" value="TDH"/>
    <property type="match status" value="1"/>
</dbReference>
<evidence type="ECO:0000256" key="10">
    <source>
        <dbReference type="ARBA" id="ARBA00066604"/>
    </source>
</evidence>
<dbReference type="Gene3D" id="3.40.50.720">
    <property type="entry name" value="NAD(P)-binding Rossmann-like Domain"/>
    <property type="match status" value="1"/>
</dbReference>
<dbReference type="InterPro" id="IPR020843">
    <property type="entry name" value="ER"/>
</dbReference>
<dbReference type="InterPro" id="IPR050129">
    <property type="entry name" value="Zn_alcohol_dh"/>
</dbReference>
<dbReference type="InterPro" id="IPR036291">
    <property type="entry name" value="NAD(P)-bd_dom_sf"/>
</dbReference>
<name>A0A101EMH0_9EURY</name>